<dbReference type="PANTHER" id="PTHR15462:SF8">
    <property type="entry name" value="SERINE PROTEASE"/>
    <property type="match status" value="1"/>
</dbReference>
<comment type="caution">
    <text evidence="3">The sequence shown here is derived from an EMBL/GenBank/DDBJ whole genome shotgun (WGS) entry which is preliminary data.</text>
</comment>
<dbReference type="GO" id="GO:0008233">
    <property type="term" value="F:peptidase activity"/>
    <property type="evidence" value="ECO:0007669"/>
    <property type="project" value="UniProtKB-KW"/>
</dbReference>
<dbReference type="InterPro" id="IPR009003">
    <property type="entry name" value="Peptidase_S1_PA"/>
</dbReference>
<feature type="chain" id="PRO_5040412490" evidence="2">
    <location>
        <begin position="20"/>
        <end position="346"/>
    </location>
</feature>
<dbReference type="Pfam" id="PF13365">
    <property type="entry name" value="Trypsin_2"/>
    <property type="match status" value="1"/>
</dbReference>
<dbReference type="GO" id="GO:0006508">
    <property type="term" value="P:proteolysis"/>
    <property type="evidence" value="ECO:0007669"/>
    <property type="project" value="UniProtKB-KW"/>
</dbReference>
<dbReference type="InterPro" id="IPR043504">
    <property type="entry name" value="Peptidase_S1_PA_chymotrypsin"/>
</dbReference>
<dbReference type="SUPFAM" id="SSF50494">
    <property type="entry name" value="Trypsin-like serine proteases"/>
    <property type="match status" value="1"/>
</dbReference>
<dbReference type="EMBL" id="PVQB02000188">
    <property type="protein sequence ID" value="KAF4341589.1"/>
    <property type="molecule type" value="Genomic_DNA"/>
</dbReference>
<sequence>MVPFKLSTVAILAFQGCIAAGPIPREYTLPSRWTPVPPAYLAQYASPSSPGPPAQPKFPILIHSEQAPIPRVHTVPRSQLNNFAGIPVPPASPLQPRSSLPPFIHDDRYIWDNQNYPAYAFGQIMLGRKSYENGKPRSCSGSLVGPRHVMTARHCISQNVNDFVRFESNFFNGPRGGPSFTEDIIITDEVECPVRPVWPDKNGQCSHWNDWAILILADRIGEKYGYLGIKQLDAKAQRNKPLFSHVGFPGRSPSSEVKPMRQDGISVAKCSGLCVPGDQLMTDVDGEIGASGGPLFRMEDGLAWQYGTLSGRTMILSENKPPLDKAVFSSSVKFITAVAMAREQFP</sequence>
<dbReference type="AlphaFoldDB" id="A0A9P5AN08"/>
<evidence type="ECO:0000256" key="2">
    <source>
        <dbReference type="SAM" id="SignalP"/>
    </source>
</evidence>
<gene>
    <name evidence="3" type="ORF">FBEOM_4491</name>
</gene>
<dbReference type="Proteomes" id="UP000730481">
    <property type="component" value="Unassembled WGS sequence"/>
</dbReference>
<dbReference type="PROSITE" id="PS51257">
    <property type="entry name" value="PROKAR_LIPOPROTEIN"/>
    <property type="match status" value="1"/>
</dbReference>
<keyword evidence="1 2" id="KW-0732">Signal</keyword>
<evidence type="ECO:0000313" key="3">
    <source>
        <dbReference type="EMBL" id="KAF4341589.1"/>
    </source>
</evidence>
<evidence type="ECO:0000313" key="4">
    <source>
        <dbReference type="Proteomes" id="UP000730481"/>
    </source>
</evidence>
<keyword evidence="3" id="KW-0645">Protease</keyword>
<feature type="signal peptide" evidence="2">
    <location>
        <begin position="1"/>
        <end position="19"/>
    </location>
</feature>
<dbReference type="Gene3D" id="2.40.10.10">
    <property type="entry name" value="Trypsin-like serine proteases"/>
    <property type="match status" value="2"/>
</dbReference>
<organism evidence="3 4">
    <name type="scientific">Fusarium beomiforme</name>
    <dbReference type="NCBI Taxonomy" id="44412"/>
    <lineage>
        <taxon>Eukaryota</taxon>
        <taxon>Fungi</taxon>
        <taxon>Dikarya</taxon>
        <taxon>Ascomycota</taxon>
        <taxon>Pezizomycotina</taxon>
        <taxon>Sordariomycetes</taxon>
        <taxon>Hypocreomycetidae</taxon>
        <taxon>Hypocreales</taxon>
        <taxon>Nectriaceae</taxon>
        <taxon>Fusarium</taxon>
        <taxon>Fusarium burgessii species complex</taxon>
    </lineage>
</organism>
<protein>
    <submittedName>
        <fullName evidence="3">Trypsin serine protease</fullName>
    </submittedName>
</protein>
<accession>A0A9P5AN08</accession>
<name>A0A9P5AN08_9HYPO</name>
<dbReference type="PANTHER" id="PTHR15462">
    <property type="entry name" value="SERINE PROTEASE"/>
    <property type="match status" value="1"/>
</dbReference>
<reference evidence="3" key="2">
    <citation type="submission" date="2020-02" db="EMBL/GenBank/DDBJ databases">
        <title>Identification and distribution of gene clusters putatively required for synthesis of sphingolipid metabolism inhibitors in phylogenetically diverse species of the filamentous fungus Fusarium.</title>
        <authorList>
            <person name="Kim H.-S."/>
            <person name="Busman M."/>
            <person name="Brown D.W."/>
            <person name="Divon H."/>
            <person name="Uhlig S."/>
            <person name="Proctor R.H."/>
        </authorList>
    </citation>
    <scope>NUCLEOTIDE SEQUENCE</scope>
    <source>
        <strain evidence="3">NRRL 25174</strain>
    </source>
</reference>
<evidence type="ECO:0000256" key="1">
    <source>
        <dbReference type="ARBA" id="ARBA00022729"/>
    </source>
</evidence>
<keyword evidence="4" id="KW-1185">Reference proteome</keyword>
<keyword evidence="3" id="KW-0378">Hydrolase</keyword>
<proteinExistence type="predicted"/>
<dbReference type="InterPro" id="IPR050966">
    <property type="entry name" value="Glutamyl_endopeptidase"/>
</dbReference>
<reference evidence="3" key="1">
    <citation type="journal article" date="2017" name="Mycologia">
        <title>Fusarium algeriense, sp. nov., a novel toxigenic crown rot pathogen of durum wheat from Algeria is nested in the Fusarium burgessii species complex.</title>
        <authorList>
            <person name="Laraba I."/>
            <person name="Keddad A."/>
            <person name="Boureghda H."/>
            <person name="Abdallah N."/>
            <person name="Vaughan M.M."/>
            <person name="Proctor R.H."/>
            <person name="Busman M."/>
            <person name="O'Donnell K."/>
        </authorList>
    </citation>
    <scope>NUCLEOTIDE SEQUENCE</scope>
    <source>
        <strain evidence="3">NRRL 25174</strain>
    </source>
</reference>
<dbReference type="OrthoDB" id="10037376at2759"/>